<name>A0A8X6TK82_NEPPI</name>
<comment type="caution">
    <text evidence="1">The sequence shown here is derived from an EMBL/GenBank/DDBJ whole genome shotgun (WGS) entry which is preliminary data.</text>
</comment>
<keyword evidence="2" id="KW-1185">Reference proteome</keyword>
<reference evidence="1" key="1">
    <citation type="submission" date="2020-08" db="EMBL/GenBank/DDBJ databases">
        <title>Multicomponent nature underlies the extraordinary mechanical properties of spider dragline silk.</title>
        <authorList>
            <person name="Kono N."/>
            <person name="Nakamura H."/>
            <person name="Mori M."/>
            <person name="Yoshida Y."/>
            <person name="Ohtoshi R."/>
            <person name="Malay A.D."/>
            <person name="Moran D.A.P."/>
            <person name="Tomita M."/>
            <person name="Numata K."/>
            <person name="Arakawa K."/>
        </authorList>
    </citation>
    <scope>NUCLEOTIDE SEQUENCE</scope>
</reference>
<gene>
    <name evidence="1" type="ORF">NPIL_436291</name>
</gene>
<proteinExistence type="predicted"/>
<dbReference type="EMBL" id="BMAW01058551">
    <property type="protein sequence ID" value="GFT16832.1"/>
    <property type="molecule type" value="Genomic_DNA"/>
</dbReference>
<dbReference type="AlphaFoldDB" id="A0A8X6TK82"/>
<protein>
    <submittedName>
        <fullName evidence="1">Uncharacterized protein</fullName>
    </submittedName>
</protein>
<evidence type="ECO:0000313" key="1">
    <source>
        <dbReference type="EMBL" id="GFT16832.1"/>
    </source>
</evidence>
<accession>A0A8X6TK82</accession>
<organism evidence="1 2">
    <name type="scientific">Nephila pilipes</name>
    <name type="common">Giant wood spider</name>
    <name type="synonym">Nephila maculata</name>
    <dbReference type="NCBI Taxonomy" id="299642"/>
    <lineage>
        <taxon>Eukaryota</taxon>
        <taxon>Metazoa</taxon>
        <taxon>Ecdysozoa</taxon>
        <taxon>Arthropoda</taxon>
        <taxon>Chelicerata</taxon>
        <taxon>Arachnida</taxon>
        <taxon>Araneae</taxon>
        <taxon>Araneomorphae</taxon>
        <taxon>Entelegynae</taxon>
        <taxon>Araneoidea</taxon>
        <taxon>Nephilidae</taxon>
        <taxon>Nephila</taxon>
    </lineage>
</organism>
<dbReference type="Proteomes" id="UP000887013">
    <property type="component" value="Unassembled WGS sequence"/>
</dbReference>
<sequence>MSTEDGGRPKESSSTSVLQYLRHYNEKFTRDPRQLLNVVLVSTTGKKIFSTLFCWISSKLLSTVVRR</sequence>
<evidence type="ECO:0000313" key="2">
    <source>
        <dbReference type="Proteomes" id="UP000887013"/>
    </source>
</evidence>